<dbReference type="KEGG" id="rcf:Poly24_13810"/>
<organism evidence="1 2">
    <name type="scientific">Rosistilla carotiformis</name>
    <dbReference type="NCBI Taxonomy" id="2528017"/>
    <lineage>
        <taxon>Bacteria</taxon>
        <taxon>Pseudomonadati</taxon>
        <taxon>Planctomycetota</taxon>
        <taxon>Planctomycetia</taxon>
        <taxon>Pirellulales</taxon>
        <taxon>Pirellulaceae</taxon>
        <taxon>Rosistilla</taxon>
    </lineage>
</organism>
<sequence>MKESHTIQSGSGRKRRETVTLTIGETYRVEPLNPQKKKHRGRVCAILEFDDDFMPGFASVRFHDNNRVGKVDLSDLVPIDSVVAVEDRR</sequence>
<accession>A0A518JQ54</accession>
<dbReference type="Proteomes" id="UP000315082">
    <property type="component" value="Chromosome"/>
</dbReference>
<dbReference type="AlphaFoldDB" id="A0A518JQ54"/>
<gene>
    <name evidence="1" type="ORF">Poly24_13810</name>
</gene>
<name>A0A518JQ54_9BACT</name>
<protein>
    <submittedName>
        <fullName evidence="1">Uncharacterized protein</fullName>
    </submittedName>
</protein>
<evidence type="ECO:0000313" key="2">
    <source>
        <dbReference type="Proteomes" id="UP000315082"/>
    </source>
</evidence>
<keyword evidence="2" id="KW-1185">Reference proteome</keyword>
<reference evidence="1 2" key="1">
    <citation type="submission" date="2019-02" db="EMBL/GenBank/DDBJ databases">
        <title>Deep-cultivation of Planctomycetes and their phenomic and genomic characterization uncovers novel biology.</title>
        <authorList>
            <person name="Wiegand S."/>
            <person name="Jogler M."/>
            <person name="Boedeker C."/>
            <person name="Pinto D."/>
            <person name="Vollmers J."/>
            <person name="Rivas-Marin E."/>
            <person name="Kohn T."/>
            <person name="Peeters S.H."/>
            <person name="Heuer A."/>
            <person name="Rast P."/>
            <person name="Oberbeckmann S."/>
            <person name="Bunk B."/>
            <person name="Jeske O."/>
            <person name="Meyerdierks A."/>
            <person name="Storesund J.E."/>
            <person name="Kallscheuer N."/>
            <person name="Luecker S."/>
            <person name="Lage O.M."/>
            <person name="Pohl T."/>
            <person name="Merkel B.J."/>
            <person name="Hornburger P."/>
            <person name="Mueller R.-W."/>
            <person name="Bruemmer F."/>
            <person name="Labrenz M."/>
            <person name="Spormann A.M."/>
            <person name="Op den Camp H."/>
            <person name="Overmann J."/>
            <person name="Amann R."/>
            <person name="Jetten M.S.M."/>
            <person name="Mascher T."/>
            <person name="Medema M.H."/>
            <person name="Devos D.P."/>
            <person name="Kaster A.-K."/>
            <person name="Ovreas L."/>
            <person name="Rohde M."/>
            <person name="Galperin M.Y."/>
            <person name="Jogler C."/>
        </authorList>
    </citation>
    <scope>NUCLEOTIDE SEQUENCE [LARGE SCALE GENOMIC DNA]</scope>
    <source>
        <strain evidence="1 2">Poly24</strain>
    </source>
</reference>
<dbReference type="EMBL" id="CP036348">
    <property type="protein sequence ID" value="QDV67679.1"/>
    <property type="molecule type" value="Genomic_DNA"/>
</dbReference>
<proteinExistence type="predicted"/>
<evidence type="ECO:0000313" key="1">
    <source>
        <dbReference type="EMBL" id="QDV67679.1"/>
    </source>
</evidence>